<dbReference type="Gene3D" id="2.170.220.10">
    <property type="match status" value="1"/>
</dbReference>
<protein>
    <submittedName>
        <fullName evidence="1">Uncharacterized protein</fullName>
    </submittedName>
</protein>
<dbReference type="VEuPathDB" id="MicrosporidiaDB:A0H76_1148"/>
<gene>
    <name evidence="1" type="ORF">A0H76_1148</name>
</gene>
<evidence type="ECO:0000313" key="2">
    <source>
        <dbReference type="Proteomes" id="UP000192501"/>
    </source>
</evidence>
<name>A0A1X0QHL3_9MICR</name>
<reference evidence="1 2" key="1">
    <citation type="journal article" date="2017" name="Environ. Microbiol.">
        <title>Decay of the glycolytic pathway and adaptation to intranuclear parasitism within Enterocytozoonidae microsporidia.</title>
        <authorList>
            <person name="Wiredu Boakye D."/>
            <person name="Jaroenlak P."/>
            <person name="Prachumwat A."/>
            <person name="Williams T.A."/>
            <person name="Bateman K.S."/>
            <person name="Itsathitphaisarn O."/>
            <person name="Sritunyalucksana K."/>
            <person name="Paszkiewicz K.H."/>
            <person name="Moore K.A."/>
            <person name="Stentiford G.D."/>
            <person name="Williams B.A."/>
        </authorList>
    </citation>
    <scope>NUCLEOTIDE SEQUENCE [LARGE SCALE GENOMIC DNA]</scope>
    <source>
        <strain evidence="2">canceri</strain>
    </source>
</reference>
<sequence length="74" mass="8675">MLKDCVFVDDIKYNNCGRCYVAIEIKNVVCKLCRLSVPIKITTHLFLELGRLIDEIDNQDITRWSESANFIFNY</sequence>
<evidence type="ECO:0000313" key="1">
    <source>
        <dbReference type="EMBL" id="ORD99262.1"/>
    </source>
</evidence>
<dbReference type="EMBL" id="LTAI01000248">
    <property type="protein sequence ID" value="ORD99262.1"/>
    <property type="molecule type" value="Genomic_DNA"/>
</dbReference>
<dbReference type="VEuPathDB" id="MicrosporidiaDB:HERIO_777"/>
<organism evidence="1 2">
    <name type="scientific">Hepatospora eriocheir</name>
    <dbReference type="NCBI Taxonomy" id="1081669"/>
    <lineage>
        <taxon>Eukaryota</taxon>
        <taxon>Fungi</taxon>
        <taxon>Fungi incertae sedis</taxon>
        <taxon>Microsporidia</taxon>
        <taxon>Hepatosporidae</taxon>
        <taxon>Hepatospora</taxon>
    </lineage>
</organism>
<comment type="caution">
    <text evidence="1">The sequence shown here is derived from an EMBL/GenBank/DDBJ whole genome shotgun (WGS) entry which is preliminary data.</text>
</comment>
<proteinExistence type="predicted"/>
<dbReference type="Proteomes" id="UP000192501">
    <property type="component" value="Unassembled WGS sequence"/>
</dbReference>
<dbReference type="AlphaFoldDB" id="A0A1X0QHL3"/>
<accession>A0A1X0QHL3</accession>